<evidence type="ECO:0008006" key="9">
    <source>
        <dbReference type="Google" id="ProtNLM"/>
    </source>
</evidence>
<evidence type="ECO:0000256" key="6">
    <source>
        <dbReference type="SAM" id="Phobius"/>
    </source>
</evidence>
<accession>A0A7S0LFX2</accession>
<feature type="chain" id="PRO_5031158669" description="Tryptophan-rich sensory protein" evidence="7">
    <location>
        <begin position="23"/>
        <end position="293"/>
    </location>
</feature>
<feature type="transmembrane region" description="Helical" evidence="6">
    <location>
        <begin position="214"/>
        <end position="234"/>
    </location>
</feature>
<evidence type="ECO:0000256" key="3">
    <source>
        <dbReference type="ARBA" id="ARBA00022692"/>
    </source>
</evidence>
<evidence type="ECO:0000313" key="8">
    <source>
        <dbReference type="EMBL" id="CAD8611535.1"/>
    </source>
</evidence>
<name>A0A7S0LFX2_9EUKA</name>
<feature type="signal peptide" evidence="7">
    <location>
        <begin position="1"/>
        <end position="22"/>
    </location>
</feature>
<comment type="subcellular location">
    <subcellularLocation>
        <location evidence="1">Membrane</location>
        <topology evidence="1">Multi-pass membrane protein</topology>
    </subcellularLocation>
</comment>
<evidence type="ECO:0000256" key="1">
    <source>
        <dbReference type="ARBA" id="ARBA00004141"/>
    </source>
</evidence>
<evidence type="ECO:0000256" key="7">
    <source>
        <dbReference type="SAM" id="SignalP"/>
    </source>
</evidence>
<dbReference type="PANTHER" id="PTHR10057">
    <property type="entry name" value="PERIPHERAL-TYPE BENZODIAZEPINE RECEPTOR"/>
    <property type="match status" value="1"/>
</dbReference>
<dbReference type="AlphaFoldDB" id="A0A7S0LFX2"/>
<keyword evidence="3 6" id="KW-0812">Transmembrane</keyword>
<feature type="transmembrane region" description="Helical" evidence="6">
    <location>
        <begin position="156"/>
        <end position="178"/>
    </location>
</feature>
<dbReference type="PANTHER" id="PTHR10057:SF0">
    <property type="entry name" value="TRANSLOCATOR PROTEIN"/>
    <property type="match status" value="1"/>
</dbReference>
<keyword evidence="7" id="KW-0732">Signal</keyword>
<dbReference type="GO" id="GO:0033013">
    <property type="term" value="P:tetrapyrrole metabolic process"/>
    <property type="evidence" value="ECO:0007669"/>
    <property type="project" value="UniProtKB-ARBA"/>
</dbReference>
<dbReference type="InterPro" id="IPR004307">
    <property type="entry name" value="TspO_MBR"/>
</dbReference>
<dbReference type="Gene3D" id="1.20.1260.100">
    <property type="entry name" value="TspO/MBR protein"/>
    <property type="match status" value="1"/>
</dbReference>
<sequence>MGTIPMVFAAVVVACALASASALRPEVLAVRSSPTLARTLHLAQARRPYAPLIMSESAEAVPPTPMAASLGPIAWAQVGKYKFAVLAELSLIAACFRAIDALLTLPAFAIVPLFLFLSLRSRVFSPLVASRPVRSEQLGAATPIEVKRPSWTPPGIAFPFIWSTISILRAISSLLVWRGTGRKLFSLPLLVLVLHLAIGDTWNNITNVERRLGTSALGVFSVLASVYVAVGVYYRAVPLAGLLLAPSAVWISIASVLTWSIWSINTPRQPLFPRQGDGKASGLRLPLSQVFEK</sequence>
<organism evidence="8">
    <name type="scientific">Coccolithus braarudii</name>
    <dbReference type="NCBI Taxonomy" id="221442"/>
    <lineage>
        <taxon>Eukaryota</taxon>
        <taxon>Haptista</taxon>
        <taxon>Haptophyta</taxon>
        <taxon>Prymnesiophyceae</taxon>
        <taxon>Coccolithales</taxon>
        <taxon>Coccolithaceae</taxon>
        <taxon>Coccolithus</taxon>
    </lineage>
</organism>
<comment type="similarity">
    <text evidence="2">Belongs to the TspO/BZRP family.</text>
</comment>
<dbReference type="CDD" id="cd15904">
    <property type="entry name" value="TSPO_MBR"/>
    <property type="match status" value="1"/>
</dbReference>
<dbReference type="InterPro" id="IPR038330">
    <property type="entry name" value="TspO/MBR-related_sf"/>
</dbReference>
<feature type="transmembrane region" description="Helical" evidence="6">
    <location>
        <begin position="91"/>
        <end position="117"/>
    </location>
</feature>
<feature type="transmembrane region" description="Helical" evidence="6">
    <location>
        <begin position="184"/>
        <end position="202"/>
    </location>
</feature>
<keyword evidence="5 6" id="KW-0472">Membrane</keyword>
<proteinExistence type="inferred from homology"/>
<evidence type="ECO:0000256" key="2">
    <source>
        <dbReference type="ARBA" id="ARBA00007524"/>
    </source>
</evidence>
<dbReference type="GO" id="GO:0016020">
    <property type="term" value="C:membrane"/>
    <property type="evidence" value="ECO:0007669"/>
    <property type="project" value="UniProtKB-SubCell"/>
</dbReference>
<evidence type="ECO:0000256" key="5">
    <source>
        <dbReference type="ARBA" id="ARBA00023136"/>
    </source>
</evidence>
<evidence type="ECO:0000256" key="4">
    <source>
        <dbReference type="ARBA" id="ARBA00022989"/>
    </source>
</evidence>
<dbReference type="Pfam" id="PF03073">
    <property type="entry name" value="TspO_MBR"/>
    <property type="match status" value="1"/>
</dbReference>
<gene>
    <name evidence="8" type="ORF">CPEL01642_LOCUS14913</name>
</gene>
<feature type="transmembrane region" description="Helical" evidence="6">
    <location>
        <begin position="240"/>
        <end position="262"/>
    </location>
</feature>
<keyword evidence="4 6" id="KW-1133">Transmembrane helix</keyword>
<reference evidence="8" key="1">
    <citation type="submission" date="2021-01" db="EMBL/GenBank/DDBJ databases">
        <authorList>
            <person name="Corre E."/>
            <person name="Pelletier E."/>
            <person name="Niang G."/>
            <person name="Scheremetjew M."/>
            <person name="Finn R."/>
            <person name="Kale V."/>
            <person name="Holt S."/>
            <person name="Cochrane G."/>
            <person name="Meng A."/>
            <person name="Brown T."/>
            <person name="Cohen L."/>
        </authorList>
    </citation>
    <scope>NUCLEOTIDE SEQUENCE</scope>
    <source>
        <strain evidence="8">PLY182g</strain>
    </source>
</reference>
<dbReference type="EMBL" id="HBEY01031360">
    <property type="protein sequence ID" value="CAD8611535.1"/>
    <property type="molecule type" value="Transcribed_RNA"/>
</dbReference>
<protein>
    <recommendedName>
        <fullName evidence="9">Tryptophan-rich sensory protein</fullName>
    </recommendedName>
</protein>